<dbReference type="RefSeq" id="WP_120187088.1">
    <property type="nucleotide sequence ID" value="NZ_RAQM01000009.1"/>
</dbReference>
<sequence>MKKILVLSIIISSVLHSCSSNNEIVDNSIVGNWNLKFIHDETGEIPIPYCRTLTSFSFKEDKTYNAQIYNMGESTIDCVLTEEITGTWKALGNSSFELSNKNHITFKVNSIELRENKNSTKYQILLPN</sequence>
<dbReference type="InterPro" id="IPR024311">
    <property type="entry name" value="Lipocalin-like"/>
</dbReference>
<feature type="domain" description="Lipocalin-like" evidence="1">
    <location>
        <begin position="29"/>
        <end position="117"/>
    </location>
</feature>
<gene>
    <name evidence="2" type="ORF">C8N26_1943</name>
</gene>
<name>A0A420E0C5_9FLAO</name>
<evidence type="ECO:0000259" key="1">
    <source>
        <dbReference type="Pfam" id="PF13648"/>
    </source>
</evidence>
<dbReference type="Proteomes" id="UP000285780">
    <property type="component" value="Unassembled WGS sequence"/>
</dbReference>
<dbReference type="Pfam" id="PF13648">
    <property type="entry name" value="Lipocalin_4"/>
    <property type="match status" value="1"/>
</dbReference>
<proteinExistence type="predicted"/>
<keyword evidence="3" id="KW-1185">Reference proteome</keyword>
<comment type="caution">
    <text evidence="2">The sequence shown here is derived from an EMBL/GenBank/DDBJ whole genome shotgun (WGS) entry which is preliminary data.</text>
</comment>
<evidence type="ECO:0000313" key="3">
    <source>
        <dbReference type="Proteomes" id="UP000285780"/>
    </source>
</evidence>
<accession>A0A420E0C5</accession>
<dbReference type="AlphaFoldDB" id="A0A420E0C5"/>
<protein>
    <submittedName>
        <fullName evidence="2">Lipocalin-like protein</fullName>
    </submittedName>
</protein>
<evidence type="ECO:0000313" key="2">
    <source>
        <dbReference type="EMBL" id="RKF03554.1"/>
    </source>
</evidence>
<reference evidence="2 3" key="1">
    <citation type="submission" date="2018-09" db="EMBL/GenBank/DDBJ databases">
        <title>Genomic Encyclopedia of Archaeal and Bacterial Type Strains, Phase II (KMG-II): from individual species to whole genera.</title>
        <authorList>
            <person name="Goeker M."/>
        </authorList>
    </citation>
    <scope>NUCLEOTIDE SEQUENCE [LARGE SCALE GENOMIC DNA]</scope>
    <source>
        <strain evidence="2 3">DSM 16505</strain>
    </source>
</reference>
<dbReference type="EMBL" id="RAQM01000009">
    <property type="protein sequence ID" value="RKF03554.1"/>
    <property type="molecule type" value="Genomic_DNA"/>
</dbReference>
<organism evidence="2 3">
    <name type="scientific">Tenacibaculum lutimaris</name>
    <dbReference type="NCBI Taxonomy" id="285258"/>
    <lineage>
        <taxon>Bacteria</taxon>
        <taxon>Pseudomonadati</taxon>
        <taxon>Bacteroidota</taxon>
        <taxon>Flavobacteriia</taxon>
        <taxon>Flavobacteriales</taxon>
        <taxon>Flavobacteriaceae</taxon>
        <taxon>Tenacibaculum</taxon>
    </lineage>
</organism>